<sequence>MLQQFLNRDETDTSNSVHEIVKTEINLCDSSLGIMYSNIDNIAPVNRSKIKLEQDQYTSSSKILQSNILAQTSTDFNLNIECVNENQDLTFNSLQKKAEYRNILLNRSFKLKENIETEYKTSFLNSDQTNNGKEHQGTFSDNVYKTQACSDNFLTGEEFKDNVGLNMISCNHSKLGGFWVSTEATEKKYNLERYTNQGRLCMVHGESNICKIYHCSNYALKGGIGFSQGERRKSITRGGISFENREQRKCKTENCTMVAQTRGHCFAHGRGKKCKSENCTMFTMKGGNCFAHRGGRKCGTEKSNKMVRLGGQCKAHGGVRICKFIKCTKKAQIGGHCSAHGRIWICKTVNCTKPAEKGGHCFAHGGGRKCRTENCTKKVRVEGHCFAHGGGKKCKIENCTKYALKGGHCFAHGGGRKCNTEKCTKLAKVGGHCIAHGGGKICETENCIKKVYARGLCKAHGGKMICKIVNCSKYSVKGGHCFKHGRGMKF</sequence>
<gene>
    <name evidence="2" type="ORF">TTEB3V08_LOCUS12379</name>
</gene>
<protein>
    <recommendedName>
        <fullName evidence="1">WRKY19-like zinc finger domain-containing protein</fullName>
    </recommendedName>
</protein>
<dbReference type="Pfam" id="PF24906">
    <property type="entry name" value="Zf_WRKY19"/>
    <property type="match status" value="2"/>
</dbReference>
<accession>A0A7R9ITW5</accession>
<name>A0A7R9ITW5_9NEOP</name>
<dbReference type="InterPro" id="IPR056866">
    <property type="entry name" value="Znf_WRKY19"/>
</dbReference>
<proteinExistence type="predicted"/>
<dbReference type="PANTHER" id="PTHR31827:SF1">
    <property type="entry name" value="EMB|CAB89363.1"/>
    <property type="match status" value="1"/>
</dbReference>
<feature type="domain" description="WRKY19-like zinc finger" evidence="1">
    <location>
        <begin position="391"/>
        <end position="414"/>
    </location>
</feature>
<dbReference type="AlphaFoldDB" id="A0A7R9ITW5"/>
<reference evidence="2" key="1">
    <citation type="submission" date="2020-11" db="EMBL/GenBank/DDBJ databases">
        <authorList>
            <person name="Tran Van P."/>
        </authorList>
    </citation>
    <scope>NUCLEOTIDE SEQUENCE</scope>
</reference>
<dbReference type="EMBL" id="OE015276">
    <property type="protein sequence ID" value="CAD7464501.1"/>
    <property type="molecule type" value="Genomic_DNA"/>
</dbReference>
<evidence type="ECO:0000313" key="2">
    <source>
        <dbReference type="EMBL" id="CAD7464501.1"/>
    </source>
</evidence>
<feature type="domain" description="WRKY19-like zinc finger" evidence="1">
    <location>
        <begin position="415"/>
        <end position="438"/>
    </location>
</feature>
<evidence type="ECO:0000259" key="1">
    <source>
        <dbReference type="Pfam" id="PF24906"/>
    </source>
</evidence>
<dbReference type="PANTHER" id="PTHR31827">
    <property type="entry name" value="EMB|CAB89363.1"/>
    <property type="match status" value="1"/>
</dbReference>
<organism evidence="2">
    <name type="scientific">Timema tahoe</name>
    <dbReference type="NCBI Taxonomy" id="61484"/>
    <lineage>
        <taxon>Eukaryota</taxon>
        <taxon>Metazoa</taxon>
        <taxon>Ecdysozoa</taxon>
        <taxon>Arthropoda</taxon>
        <taxon>Hexapoda</taxon>
        <taxon>Insecta</taxon>
        <taxon>Pterygota</taxon>
        <taxon>Neoptera</taxon>
        <taxon>Polyneoptera</taxon>
        <taxon>Phasmatodea</taxon>
        <taxon>Timematodea</taxon>
        <taxon>Timematoidea</taxon>
        <taxon>Timematidae</taxon>
        <taxon>Timema</taxon>
    </lineage>
</organism>